<accession>X0TWA3</accession>
<proteinExistence type="predicted"/>
<sequence length="147" mass="15604">MNEGALLGLCEYIVSKGLGRGASAVEVLARSASEMESTIEMGQTSSVNRKTGDEVSIRLYSGRRMGSAFTNIASRETAEETLGLALMAASASTEDPDWVALPEPSAYPKVRGLWYDPVVGCEASWVVDLAGEFMDRAVEAEPGLIPA</sequence>
<dbReference type="GO" id="GO:0008237">
    <property type="term" value="F:metallopeptidase activity"/>
    <property type="evidence" value="ECO:0007669"/>
    <property type="project" value="InterPro"/>
</dbReference>
<dbReference type="GO" id="GO:0006508">
    <property type="term" value="P:proteolysis"/>
    <property type="evidence" value="ECO:0007669"/>
    <property type="project" value="InterPro"/>
</dbReference>
<dbReference type="InterPro" id="IPR047657">
    <property type="entry name" value="PmbA"/>
</dbReference>
<dbReference type="PANTHER" id="PTHR43421:SF1">
    <property type="entry name" value="METALLOPROTEASE PMBA"/>
    <property type="match status" value="1"/>
</dbReference>
<gene>
    <name evidence="1" type="ORF">S01H1_28481</name>
</gene>
<dbReference type="EMBL" id="BARS01017410">
    <property type="protein sequence ID" value="GAF97524.1"/>
    <property type="molecule type" value="Genomic_DNA"/>
</dbReference>
<feature type="non-terminal residue" evidence="1">
    <location>
        <position position="147"/>
    </location>
</feature>
<comment type="caution">
    <text evidence="1">The sequence shown here is derived from an EMBL/GenBank/DDBJ whole genome shotgun (WGS) entry which is preliminary data.</text>
</comment>
<evidence type="ECO:0000313" key="1">
    <source>
        <dbReference type="EMBL" id="GAF97524.1"/>
    </source>
</evidence>
<reference evidence="1" key="1">
    <citation type="journal article" date="2014" name="Front. Microbiol.">
        <title>High frequency of phylogenetically diverse reductive dehalogenase-homologous genes in deep subseafloor sedimentary metagenomes.</title>
        <authorList>
            <person name="Kawai M."/>
            <person name="Futagami T."/>
            <person name="Toyoda A."/>
            <person name="Takaki Y."/>
            <person name="Nishi S."/>
            <person name="Hori S."/>
            <person name="Arai W."/>
            <person name="Tsubouchi T."/>
            <person name="Morono Y."/>
            <person name="Uchiyama I."/>
            <person name="Ito T."/>
            <person name="Fujiyama A."/>
            <person name="Inagaki F."/>
            <person name="Takami H."/>
        </authorList>
    </citation>
    <scope>NUCLEOTIDE SEQUENCE</scope>
    <source>
        <strain evidence="1">Expedition CK06-06</strain>
    </source>
</reference>
<protein>
    <recommendedName>
        <fullName evidence="2">TldD/PmbA family protein</fullName>
    </recommendedName>
</protein>
<organism evidence="1">
    <name type="scientific">marine sediment metagenome</name>
    <dbReference type="NCBI Taxonomy" id="412755"/>
    <lineage>
        <taxon>unclassified sequences</taxon>
        <taxon>metagenomes</taxon>
        <taxon>ecological metagenomes</taxon>
    </lineage>
</organism>
<dbReference type="InterPro" id="IPR035068">
    <property type="entry name" value="TldD/PmbA_N"/>
</dbReference>
<dbReference type="GO" id="GO:0005829">
    <property type="term" value="C:cytosol"/>
    <property type="evidence" value="ECO:0007669"/>
    <property type="project" value="TreeGrafter"/>
</dbReference>
<evidence type="ECO:0008006" key="2">
    <source>
        <dbReference type="Google" id="ProtNLM"/>
    </source>
</evidence>
<dbReference type="AlphaFoldDB" id="X0TWA3"/>
<name>X0TWA3_9ZZZZ</name>
<dbReference type="InterPro" id="IPR036059">
    <property type="entry name" value="TldD/PmbA_sf"/>
</dbReference>
<dbReference type="SUPFAM" id="SSF111283">
    <property type="entry name" value="Putative modulator of DNA gyrase, PmbA/TldD"/>
    <property type="match status" value="1"/>
</dbReference>
<dbReference type="PANTHER" id="PTHR43421">
    <property type="entry name" value="METALLOPROTEASE PMBA"/>
    <property type="match status" value="1"/>
</dbReference>
<dbReference type="Gene3D" id="3.30.2290.10">
    <property type="entry name" value="PmbA/TldD superfamily"/>
    <property type="match status" value="1"/>
</dbReference>